<evidence type="ECO:0000313" key="11">
    <source>
        <dbReference type="Proteomes" id="UP000019265"/>
    </source>
</evidence>
<evidence type="ECO:0000313" key="10">
    <source>
        <dbReference type="EMBL" id="AHI53524.1"/>
    </source>
</evidence>
<comment type="subcellular location">
    <subcellularLocation>
        <location evidence="1">Cell membrane</location>
        <topology evidence="1">Multi-pass membrane protein</topology>
    </subcellularLocation>
</comment>
<keyword evidence="2" id="KW-0813">Transport</keyword>
<dbReference type="PATRIC" id="fig|1276257.3.peg.114"/>
<evidence type="ECO:0000256" key="4">
    <source>
        <dbReference type="ARBA" id="ARBA00022692"/>
    </source>
</evidence>
<evidence type="ECO:0000256" key="1">
    <source>
        <dbReference type="ARBA" id="ARBA00004651"/>
    </source>
</evidence>
<evidence type="ECO:0000256" key="5">
    <source>
        <dbReference type="ARBA" id="ARBA00022989"/>
    </source>
</evidence>
<keyword evidence="5 9" id="KW-1133">Transmembrane helix</keyword>
<dbReference type="KEGG" id="ssab:SSABA_v1c01120"/>
<organism evidence="10 11">
    <name type="scientific">Spiroplasma sabaudiense Ar-1343</name>
    <dbReference type="NCBI Taxonomy" id="1276257"/>
    <lineage>
        <taxon>Bacteria</taxon>
        <taxon>Bacillati</taxon>
        <taxon>Mycoplasmatota</taxon>
        <taxon>Mollicutes</taxon>
        <taxon>Entomoplasmatales</taxon>
        <taxon>Spiroplasmataceae</taxon>
        <taxon>Spiroplasma</taxon>
    </lineage>
</organism>
<feature type="transmembrane region" description="Helical" evidence="9">
    <location>
        <begin position="470"/>
        <end position="490"/>
    </location>
</feature>
<dbReference type="PANTHER" id="PTHR32024:SF1">
    <property type="entry name" value="KTR SYSTEM POTASSIUM UPTAKE PROTEIN B"/>
    <property type="match status" value="1"/>
</dbReference>
<feature type="region of interest" description="Disordered" evidence="8">
    <location>
        <begin position="14"/>
        <end position="35"/>
    </location>
</feature>
<dbReference type="HOGENOM" id="CLU_026429_0_1_14"/>
<keyword evidence="7 9" id="KW-0472">Membrane</keyword>
<feature type="transmembrane region" description="Helical" evidence="9">
    <location>
        <begin position="77"/>
        <end position="97"/>
    </location>
</feature>
<dbReference type="Proteomes" id="UP000019265">
    <property type="component" value="Chromosome"/>
</dbReference>
<feature type="transmembrane region" description="Helical" evidence="9">
    <location>
        <begin position="429"/>
        <end position="449"/>
    </location>
</feature>
<dbReference type="RefSeq" id="WP_025250663.1">
    <property type="nucleotide sequence ID" value="NZ_CP006934.1"/>
</dbReference>
<keyword evidence="11" id="KW-1185">Reference proteome</keyword>
<dbReference type="InterPro" id="IPR003445">
    <property type="entry name" value="Cat_transpt"/>
</dbReference>
<accession>W6AIJ1</accession>
<feature type="transmembrane region" description="Helical" evidence="9">
    <location>
        <begin position="279"/>
        <end position="299"/>
    </location>
</feature>
<dbReference type="PANTHER" id="PTHR32024">
    <property type="entry name" value="TRK SYSTEM POTASSIUM UPTAKE PROTEIN TRKG-RELATED"/>
    <property type="match status" value="1"/>
</dbReference>
<feature type="transmembrane region" description="Helical" evidence="9">
    <location>
        <begin position="319"/>
        <end position="341"/>
    </location>
</feature>
<sequence length="578" mass="64867">MFLLLEGQENGKFIKKNESDENPGLSLKEKRRRHKELKKERLEERRRKFKEEGQERKSFITKFKNWWPLSKVSGKILLIYFLTVLVGGLLLAIPGVILNSQFHWDFLTGIFTASSAFSDTGISISNAAADYSFWGQLLILIMIQIGGIGILTFKIVLLISLGKKVSINDQSVAQSERGSSQFSSTVEMIKDGFIFLTFVEIIGMVMLFFGFYFTPLTFENYNSIYKDNFSYQYVDVYHDFGGSLWAAIFHSISAVNNAGFDIISGSSLQPYNLSDNQGYLIQSVFLVQWVIGGLGYPTFHDIKQKIKARRTGQVVKWSLFTKLNFTVYLTLFLVGPLLVFLSELSQGKDSYILNYYNVTRDETFYDVILSYEYIDIGPKPVGQAFMDIFFNVTSSRNAGFTTVDINQFNAGSKLIMSVWMFIGSAPSSTAGGIRTTTFAIVILTIISIMRNRRSVVAFRKKIPEETVRRSLAVAFVGVMVIVGATAIIYIDSNKVLANRTNGDKTIIELITLICSAFGTVGLNPFTTGQMIGLGAFSKITLIFIMFIGQLGISNTLLAFIKPNNKKSYEFLEEEVVIG</sequence>
<dbReference type="EMBL" id="CP006934">
    <property type="protein sequence ID" value="AHI53524.1"/>
    <property type="molecule type" value="Genomic_DNA"/>
</dbReference>
<name>W6AIJ1_9MOLU</name>
<reference evidence="10 11" key="1">
    <citation type="journal article" date="2014" name="Genome Biol. Evol.">
        <title>Molecular evolution of the substrate utilization strategies and putative virulence factors in mosquito-associated Spiroplasma species.</title>
        <authorList>
            <person name="Chang T.H."/>
            <person name="Lo W.S."/>
            <person name="Ku C."/>
            <person name="Chen L.L."/>
            <person name="Kuo C.H."/>
        </authorList>
    </citation>
    <scope>NUCLEOTIDE SEQUENCE [LARGE SCALE GENOMIC DNA]</scope>
    <source>
        <strain evidence="10">Ar-1343</strain>
    </source>
</reference>
<feature type="transmembrane region" description="Helical" evidence="9">
    <location>
        <begin position="539"/>
        <end position="560"/>
    </location>
</feature>
<evidence type="ECO:0000256" key="2">
    <source>
        <dbReference type="ARBA" id="ARBA00022448"/>
    </source>
</evidence>
<evidence type="ECO:0000256" key="7">
    <source>
        <dbReference type="ARBA" id="ARBA00023136"/>
    </source>
</evidence>
<evidence type="ECO:0000256" key="8">
    <source>
        <dbReference type="SAM" id="MobiDB-lite"/>
    </source>
</evidence>
<gene>
    <name evidence="10" type="primary">ktrB</name>
    <name evidence="10" type="ORF">SSABA_v1c01120</name>
</gene>
<dbReference type="eggNOG" id="COG0168">
    <property type="taxonomic scope" value="Bacteria"/>
</dbReference>
<dbReference type="AlphaFoldDB" id="W6AIJ1"/>
<keyword evidence="3" id="KW-1003">Cell membrane</keyword>
<dbReference type="GO" id="GO:0005886">
    <property type="term" value="C:plasma membrane"/>
    <property type="evidence" value="ECO:0007669"/>
    <property type="project" value="UniProtKB-SubCell"/>
</dbReference>
<dbReference type="GO" id="GO:0008324">
    <property type="term" value="F:monoatomic cation transmembrane transporter activity"/>
    <property type="evidence" value="ECO:0007669"/>
    <property type="project" value="InterPro"/>
</dbReference>
<keyword evidence="4 9" id="KW-0812">Transmembrane</keyword>
<evidence type="ECO:0000256" key="9">
    <source>
        <dbReference type="SAM" id="Phobius"/>
    </source>
</evidence>
<evidence type="ECO:0000256" key="3">
    <source>
        <dbReference type="ARBA" id="ARBA00022475"/>
    </source>
</evidence>
<protein>
    <submittedName>
        <fullName evidence="10">Potassium uptake protein KtrB</fullName>
    </submittedName>
</protein>
<keyword evidence="6" id="KW-0406">Ion transport</keyword>
<feature type="transmembrane region" description="Helical" evidence="9">
    <location>
        <begin position="133"/>
        <end position="157"/>
    </location>
</feature>
<dbReference type="Pfam" id="PF02386">
    <property type="entry name" value="TrkH"/>
    <property type="match status" value="1"/>
</dbReference>
<evidence type="ECO:0000256" key="6">
    <source>
        <dbReference type="ARBA" id="ARBA00023065"/>
    </source>
</evidence>
<feature type="transmembrane region" description="Helical" evidence="9">
    <location>
        <begin position="193"/>
        <end position="213"/>
    </location>
</feature>
<dbReference type="STRING" id="1276257.SSABA_v1c01120"/>
<dbReference type="GO" id="GO:0030001">
    <property type="term" value="P:metal ion transport"/>
    <property type="evidence" value="ECO:0007669"/>
    <property type="project" value="UniProtKB-ARBA"/>
</dbReference>
<proteinExistence type="predicted"/>